<name>A0AAJ2DDK3_SERFO</name>
<dbReference type="AlphaFoldDB" id="A0AAJ2DDK3"/>
<dbReference type="Pfam" id="PF12083">
    <property type="entry name" value="DUF3560"/>
    <property type="match status" value="1"/>
</dbReference>
<dbReference type="EMBL" id="JAVIGA010000023">
    <property type="protein sequence ID" value="MDQ9128515.1"/>
    <property type="molecule type" value="Genomic_DNA"/>
</dbReference>
<feature type="region of interest" description="Disordered" evidence="1">
    <location>
        <begin position="1"/>
        <end position="27"/>
    </location>
</feature>
<protein>
    <submittedName>
        <fullName evidence="2">DUF3560 domain-containing protein</fullName>
    </submittedName>
</protein>
<reference evidence="2" key="1">
    <citation type="submission" date="2023-08" db="EMBL/GenBank/DDBJ databases">
        <title>The Comparative Genomic Analysis of Yersiniaceae from Polar Regions.</title>
        <authorList>
            <person name="Goncharov A."/>
            <person name="Aslanov B."/>
            <person name="Kolodzhieva V."/>
            <person name="Azarov D."/>
            <person name="Mochov A."/>
            <person name="Lebedeva E."/>
        </authorList>
    </citation>
    <scope>NUCLEOTIDE SEQUENCE</scope>
    <source>
        <strain evidence="2">Vf</strain>
    </source>
</reference>
<evidence type="ECO:0000313" key="2">
    <source>
        <dbReference type="EMBL" id="MDQ9128515.1"/>
    </source>
</evidence>
<accession>A0AAJ2DDK3</accession>
<proteinExistence type="predicted"/>
<evidence type="ECO:0000313" key="3">
    <source>
        <dbReference type="Proteomes" id="UP001224622"/>
    </source>
</evidence>
<dbReference type="InterPro" id="IPR021944">
    <property type="entry name" value="DUF3560"/>
</dbReference>
<dbReference type="Proteomes" id="UP001224622">
    <property type="component" value="Unassembled WGS sequence"/>
</dbReference>
<organism evidence="2 3">
    <name type="scientific">Serratia fonticola</name>
    <dbReference type="NCBI Taxonomy" id="47917"/>
    <lineage>
        <taxon>Bacteria</taxon>
        <taxon>Pseudomonadati</taxon>
        <taxon>Pseudomonadota</taxon>
        <taxon>Gammaproteobacteria</taxon>
        <taxon>Enterobacterales</taxon>
        <taxon>Yersiniaceae</taxon>
        <taxon>Serratia</taxon>
    </lineage>
</organism>
<sequence>MSQQNVQGATAKPTEASHEFNSNEYRATYSPDDNKLRLYPLHRLDEETYATVDKAGFKWAPKQGFFVAPAWTPGREDVLLSLAGDIEDEDSTLFDRQSERAERFSGYSEKRAAESSQVLTAVDKLASAVPFGQPILVGHHSERKARRHAAKIENGMQKAVMLFDRSEYWQERAAASLAHAKYKELPAVRYRRIKKIEADLRKAEKTIARSQKLLNLWRSDLLDLNMAMVISNNEGITCCFTLEKYPRPLDKSQYEGRMGLYSALKEEIITAEQARDIAIPCHEWTIRRFQRWATHYNNRISYERAMLNESGSVVTRAKEFQVGGQVKSKGEWLPILKINKRNGEVTSLETPWFCFLGYKGTMKLTVDRITDYKAPTEEEAQAASQPVKRPPIVNVPDEGCVTMTKAEWAAKHRDYKGVRAVEATDTRGAYRYRRVMTQGCTLSSVYISDMKTVEIPNK</sequence>
<dbReference type="RefSeq" id="WP_309048047.1">
    <property type="nucleotide sequence ID" value="NZ_JAVIGA010000023.1"/>
</dbReference>
<comment type="caution">
    <text evidence="2">The sequence shown here is derived from an EMBL/GenBank/DDBJ whole genome shotgun (WGS) entry which is preliminary data.</text>
</comment>
<evidence type="ECO:0000256" key="1">
    <source>
        <dbReference type="SAM" id="MobiDB-lite"/>
    </source>
</evidence>
<gene>
    <name evidence="2" type="ORF">RDT67_19030</name>
</gene>